<dbReference type="GO" id="GO:0005524">
    <property type="term" value="F:ATP binding"/>
    <property type="evidence" value="ECO:0007669"/>
    <property type="project" value="InterPro"/>
</dbReference>
<dbReference type="AlphaFoldDB" id="W5UBA5"/>
<organism evidence="2">
    <name type="scientific">Ictalurus punctatus</name>
    <name type="common">Channel catfish</name>
    <name type="synonym">Silurus punctatus</name>
    <dbReference type="NCBI Taxonomy" id="7998"/>
    <lineage>
        <taxon>Eukaryota</taxon>
        <taxon>Metazoa</taxon>
        <taxon>Chordata</taxon>
        <taxon>Craniata</taxon>
        <taxon>Vertebrata</taxon>
        <taxon>Euteleostomi</taxon>
        <taxon>Actinopterygii</taxon>
        <taxon>Neopterygii</taxon>
        <taxon>Teleostei</taxon>
        <taxon>Ostariophysi</taxon>
        <taxon>Siluriformes</taxon>
        <taxon>Ictaluridae</taxon>
        <taxon>Ictalurus</taxon>
    </lineage>
</organism>
<accession>W5UBA5</accession>
<evidence type="ECO:0000259" key="1">
    <source>
        <dbReference type="PROSITE" id="PS50162"/>
    </source>
</evidence>
<gene>
    <name evidence="2" type="primary">XRCC2</name>
    <name evidence="4 5" type="synonym">xrcc2</name>
</gene>
<dbReference type="InterPro" id="IPR013632">
    <property type="entry name" value="Rad51_C"/>
</dbReference>
<dbReference type="GO" id="GO:0000724">
    <property type="term" value="P:double-strand break repair via homologous recombination"/>
    <property type="evidence" value="ECO:0007669"/>
    <property type="project" value="InterPro"/>
</dbReference>
<reference evidence="2" key="1">
    <citation type="journal article" date="2012" name="BMC Genomics">
        <title>Efficient assembly and annotation of the transcriptome of catfish by RNA-Seq analysis of a doubled haploid homozygote.</title>
        <authorList>
            <person name="Liu S."/>
            <person name="Zhang Y."/>
            <person name="Zhou Z."/>
            <person name="Waldbieser G."/>
            <person name="Sun F."/>
            <person name="Lu J."/>
            <person name="Zhang J."/>
            <person name="Jiang Y."/>
            <person name="Zhang H."/>
            <person name="Wang X."/>
            <person name="Rajendran K.V."/>
            <person name="Khoo L."/>
            <person name="Kucuktas H."/>
            <person name="Peatman E."/>
            <person name="Liu Z."/>
        </authorList>
    </citation>
    <scope>NUCLEOTIDE SEQUENCE</scope>
    <source>
        <tissue evidence="2">Mixed</tissue>
    </source>
</reference>
<sequence>MRRAYTVVRGEEMSGRVRMAENCAQLLARIEGRRSLKDMDQHIFPVNGGPAQGDVIEFHGVEGSGKTEMLYHLLSRCILPTHCGGLEVEAFFVDTDYHFDMLRLVSILEARLTSSPLESEMEEVVRSSLRRLSVLHCSSSVQLLLTLHYLEGILCSRPALCLLVIDSISSFYWIDRANGGDSLVRQEANLRKCTEILDRLRRDYGVVVFATTHAVMRNYSSSSTASGPAEPSRSTPSWKCSSDFDKQYLCRAWQKLLTHRLLFSKSDHSSVSEDHKQLFSVASNTVRTKGVHRCVFYVTEAGVQFSE</sequence>
<dbReference type="EMBL" id="JT411037">
    <property type="protein sequence ID" value="AHH39286.1"/>
    <property type="molecule type" value="mRNA"/>
</dbReference>
<evidence type="ECO:0000313" key="3">
    <source>
        <dbReference type="Proteomes" id="UP000221080"/>
    </source>
</evidence>
<dbReference type="Gene3D" id="3.40.50.300">
    <property type="entry name" value="P-loop containing nucleotide triphosphate hydrolases"/>
    <property type="match status" value="1"/>
</dbReference>
<dbReference type="RefSeq" id="XP_017347248.1">
    <property type="nucleotide sequence ID" value="XM_017491759.3"/>
</dbReference>
<evidence type="ECO:0000313" key="4">
    <source>
        <dbReference type="RefSeq" id="XP_017347173.1"/>
    </source>
</evidence>
<dbReference type="OrthoDB" id="420422at2759"/>
<dbReference type="InterPro" id="IPR027417">
    <property type="entry name" value="P-loop_NTPase"/>
</dbReference>
<dbReference type="SUPFAM" id="SSF52540">
    <property type="entry name" value="P-loop containing nucleoside triphosphate hydrolases"/>
    <property type="match status" value="1"/>
</dbReference>
<dbReference type="Pfam" id="PF08423">
    <property type="entry name" value="Rad51"/>
    <property type="match status" value="1"/>
</dbReference>
<dbReference type="STRING" id="7998.ENSIPUP00000003663"/>
<protein>
    <submittedName>
        <fullName evidence="2 4 5">DNA repair protein XRCC2</fullName>
    </submittedName>
</protein>
<reference evidence="4 5" key="3">
    <citation type="submission" date="2025-04" db="UniProtKB">
        <authorList>
            <consortium name="RefSeq"/>
        </authorList>
    </citation>
    <scope>IDENTIFICATION</scope>
    <source>
        <tissue evidence="4 5">Blood</tissue>
    </source>
</reference>
<dbReference type="GO" id="GO:0042148">
    <property type="term" value="P:DNA strand invasion"/>
    <property type="evidence" value="ECO:0007669"/>
    <property type="project" value="TreeGrafter"/>
</dbReference>
<reference evidence="3" key="2">
    <citation type="journal article" date="2016" name="Nat. Commun.">
        <title>The channel catfish genome sequence provides insights into the evolution of scale formation in teleosts.</title>
        <authorList>
            <person name="Liu Z."/>
            <person name="Liu S."/>
            <person name="Yao J."/>
            <person name="Bao L."/>
            <person name="Zhang J."/>
            <person name="Li Y."/>
            <person name="Jiang C."/>
            <person name="Sun L."/>
            <person name="Wang R."/>
            <person name="Zhang Y."/>
            <person name="Zhou T."/>
            <person name="Zeng Q."/>
            <person name="Fu Q."/>
            <person name="Gao S."/>
            <person name="Li N."/>
            <person name="Koren S."/>
            <person name="Jiang Y."/>
            <person name="Zimin A."/>
            <person name="Xu P."/>
            <person name="Phillippy A.M."/>
            <person name="Geng X."/>
            <person name="Song L."/>
            <person name="Sun F."/>
            <person name="Li C."/>
            <person name="Wang X."/>
            <person name="Chen A."/>
            <person name="Jin Y."/>
            <person name="Yuan Z."/>
            <person name="Yang Y."/>
            <person name="Tan S."/>
            <person name="Peatman E."/>
            <person name="Lu J."/>
            <person name="Qin Z."/>
            <person name="Dunham R."/>
            <person name="Li Z."/>
            <person name="Sonstegard T."/>
            <person name="Feng J."/>
            <person name="Danzmann R.G."/>
            <person name="Schroeder S."/>
            <person name="Scheffler B."/>
            <person name="Duke M.V."/>
            <person name="Ballard L."/>
            <person name="Kucuktas H."/>
            <person name="Kaltenboeck L."/>
            <person name="Liu H."/>
            <person name="Armbruster J."/>
            <person name="Xie Y."/>
            <person name="Kirby M.L."/>
            <person name="Tian Y."/>
            <person name="Flanagan M.E."/>
            <person name="Mu W."/>
            <person name="Waldbieser G.C."/>
        </authorList>
    </citation>
    <scope>NUCLEOTIDE SEQUENCE [LARGE SCALE GENOMIC DNA]</scope>
    <source>
        <strain evidence="3">SDA103</strain>
    </source>
</reference>
<feature type="domain" description="RecA family profile 1" evidence="1">
    <location>
        <begin position="28"/>
        <end position="214"/>
    </location>
</feature>
<name>W5UBA5_ICTPU</name>
<dbReference type="Proteomes" id="UP000221080">
    <property type="component" value="Chromosome 1"/>
</dbReference>
<dbReference type="CDD" id="cd19490">
    <property type="entry name" value="XRCC2"/>
    <property type="match status" value="1"/>
</dbReference>
<dbReference type="GO" id="GO:0000400">
    <property type="term" value="F:four-way junction DNA binding"/>
    <property type="evidence" value="ECO:0007669"/>
    <property type="project" value="TreeGrafter"/>
</dbReference>
<dbReference type="InterPro" id="IPR020588">
    <property type="entry name" value="RecA_ATP-bd"/>
</dbReference>
<dbReference type="PANTHER" id="PTHR46644">
    <property type="entry name" value="DNA REPAIR PROTEIN XRCC2"/>
    <property type="match status" value="1"/>
</dbReference>
<dbReference type="PANTHER" id="PTHR46644:SF2">
    <property type="entry name" value="DNA REPAIR PROTEIN XRCC2"/>
    <property type="match status" value="1"/>
</dbReference>
<dbReference type="GO" id="GO:0005813">
    <property type="term" value="C:centrosome"/>
    <property type="evidence" value="ECO:0007669"/>
    <property type="project" value="TreeGrafter"/>
</dbReference>
<dbReference type="RefSeq" id="XP_017347173.1">
    <property type="nucleotide sequence ID" value="XM_017491684.3"/>
</dbReference>
<dbReference type="GO" id="GO:0140664">
    <property type="term" value="F:ATP-dependent DNA damage sensor activity"/>
    <property type="evidence" value="ECO:0007669"/>
    <property type="project" value="InterPro"/>
</dbReference>
<proteinExistence type="evidence at transcript level"/>
<evidence type="ECO:0000313" key="5">
    <source>
        <dbReference type="RefSeq" id="XP_017347248.1"/>
    </source>
</evidence>
<dbReference type="GO" id="GO:0033063">
    <property type="term" value="C:Rad51B-Rad51C-Rad51D-XRCC2 complex"/>
    <property type="evidence" value="ECO:0007669"/>
    <property type="project" value="InterPro"/>
</dbReference>
<dbReference type="GeneID" id="108278336"/>
<keyword evidence="3" id="KW-1185">Reference proteome</keyword>
<dbReference type="GO" id="GO:0005657">
    <property type="term" value="C:replication fork"/>
    <property type="evidence" value="ECO:0007669"/>
    <property type="project" value="InterPro"/>
</dbReference>
<evidence type="ECO:0000313" key="2">
    <source>
        <dbReference type="EMBL" id="AHH39286.1"/>
    </source>
</evidence>
<dbReference type="KEGG" id="ipu:108278336"/>
<dbReference type="PROSITE" id="PS50162">
    <property type="entry name" value="RECA_2"/>
    <property type="match status" value="1"/>
</dbReference>
<dbReference type="InterPro" id="IPR030547">
    <property type="entry name" value="XRCC2"/>
</dbReference>
<dbReference type="CTD" id="7516"/>
<dbReference type="OMA" id="THRIFFS"/>